<gene>
    <name evidence="2" type="ORF">ABLG96_03480</name>
</gene>
<dbReference type="InterPro" id="IPR000182">
    <property type="entry name" value="GNAT_dom"/>
</dbReference>
<dbReference type="PANTHER" id="PTHR43441:SF11">
    <property type="entry name" value="RIBOSOMAL-PROTEIN-SERINE ACETYLTRANSFERASE"/>
    <property type="match status" value="1"/>
</dbReference>
<dbReference type="Pfam" id="PF13302">
    <property type="entry name" value="Acetyltransf_3"/>
    <property type="match status" value="1"/>
</dbReference>
<feature type="domain" description="N-acetyltransferase" evidence="1">
    <location>
        <begin position="22"/>
        <end position="191"/>
    </location>
</feature>
<proteinExistence type="predicted"/>
<organism evidence="2">
    <name type="scientific">Nakamurella sp. A5-74</name>
    <dbReference type="NCBI Taxonomy" id="3158264"/>
    <lineage>
        <taxon>Bacteria</taxon>
        <taxon>Bacillati</taxon>
        <taxon>Actinomycetota</taxon>
        <taxon>Actinomycetes</taxon>
        <taxon>Nakamurellales</taxon>
        <taxon>Nakamurellaceae</taxon>
        <taxon>Nakamurella</taxon>
    </lineage>
</organism>
<dbReference type="EMBL" id="CP159218">
    <property type="protein sequence ID" value="XCG64417.1"/>
    <property type="molecule type" value="Genomic_DNA"/>
</dbReference>
<dbReference type="RefSeq" id="WP_353650030.1">
    <property type="nucleotide sequence ID" value="NZ_CP159218.1"/>
</dbReference>
<dbReference type="InterPro" id="IPR051908">
    <property type="entry name" value="Ribosomal_N-acetyltransferase"/>
</dbReference>
<accession>A0AAU8DSH2</accession>
<dbReference type="GO" id="GO:0008999">
    <property type="term" value="F:protein-N-terminal-alanine acetyltransferase activity"/>
    <property type="evidence" value="ECO:0007669"/>
    <property type="project" value="TreeGrafter"/>
</dbReference>
<dbReference type="InterPro" id="IPR016181">
    <property type="entry name" value="Acyl_CoA_acyltransferase"/>
</dbReference>
<dbReference type="SUPFAM" id="SSF55729">
    <property type="entry name" value="Acyl-CoA N-acyltransferases (Nat)"/>
    <property type="match status" value="1"/>
</dbReference>
<sequence>MTSPQLTDFWPTDGLRLRTPRLTLTPLREADFAVLVKAVLAGIHDPAVMPFAQPWTDQPPHELVRTSLKYWWSVRGSIAPQEWNLEWVVRAEGEVLGLQSLHANDFAVTRTVGTGSWLTQSAQGRGLGTEMRAAVLLFAVDTLGALRAETEAFFDNPASINVTTKLGYRPNGSSTLVRRPGEAAENQRFLLTPEDLRRPDWQLQVDGVTEEVLTLLGADPSRAPMI</sequence>
<dbReference type="GO" id="GO:0005737">
    <property type="term" value="C:cytoplasm"/>
    <property type="evidence" value="ECO:0007669"/>
    <property type="project" value="TreeGrafter"/>
</dbReference>
<dbReference type="AlphaFoldDB" id="A0AAU8DSH2"/>
<name>A0AAU8DSH2_9ACTN</name>
<evidence type="ECO:0000313" key="2">
    <source>
        <dbReference type="EMBL" id="XCG64417.1"/>
    </source>
</evidence>
<dbReference type="GO" id="GO:1990189">
    <property type="term" value="F:protein N-terminal-serine acetyltransferase activity"/>
    <property type="evidence" value="ECO:0007669"/>
    <property type="project" value="TreeGrafter"/>
</dbReference>
<evidence type="ECO:0000259" key="1">
    <source>
        <dbReference type="PROSITE" id="PS51186"/>
    </source>
</evidence>
<dbReference type="PANTHER" id="PTHR43441">
    <property type="entry name" value="RIBOSOMAL-PROTEIN-SERINE ACETYLTRANSFERASE"/>
    <property type="match status" value="1"/>
</dbReference>
<dbReference type="Gene3D" id="3.40.630.30">
    <property type="match status" value="1"/>
</dbReference>
<dbReference type="PROSITE" id="PS51186">
    <property type="entry name" value="GNAT"/>
    <property type="match status" value="1"/>
</dbReference>
<reference evidence="2" key="1">
    <citation type="submission" date="2024-05" db="EMBL/GenBank/DDBJ databases">
        <authorList>
            <person name="Cai S.Y."/>
            <person name="Jin L.M."/>
            <person name="Li H.R."/>
        </authorList>
    </citation>
    <scope>NUCLEOTIDE SEQUENCE</scope>
    <source>
        <strain evidence="2">A5-74</strain>
    </source>
</reference>
<protein>
    <submittedName>
        <fullName evidence="2">GNAT family N-acetyltransferase</fullName>
    </submittedName>
</protein>